<accession>A0AAU8FRS6</accession>
<dbReference type="InterPro" id="IPR011049">
    <property type="entry name" value="Serralysin-like_metalloprot_C"/>
</dbReference>
<evidence type="ECO:0000313" key="3">
    <source>
        <dbReference type="EMBL" id="XCH26712.1"/>
    </source>
</evidence>
<dbReference type="Pfam" id="PF13884">
    <property type="entry name" value="Peptidase_S74"/>
    <property type="match status" value="1"/>
</dbReference>
<dbReference type="InterPro" id="IPR008640">
    <property type="entry name" value="Adhesin_Head_dom"/>
</dbReference>
<evidence type="ECO:0000259" key="2">
    <source>
        <dbReference type="PROSITE" id="PS51688"/>
    </source>
</evidence>
<dbReference type="InterPro" id="IPR030392">
    <property type="entry name" value="S74_ICA"/>
</dbReference>
<feature type="coiled-coil region" evidence="1">
    <location>
        <begin position="312"/>
        <end position="339"/>
    </location>
</feature>
<dbReference type="Gene3D" id="2.150.10.10">
    <property type="entry name" value="Serralysin-like metalloprotease, C-terminal"/>
    <property type="match status" value="1"/>
</dbReference>
<keyword evidence="1" id="KW-0175">Coiled coil</keyword>
<protein>
    <submittedName>
        <fullName evidence="3">Tail fiber domain-containing protein</fullName>
    </submittedName>
</protein>
<dbReference type="EMBL" id="CP159289">
    <property type="protein sequence ID" value="XCH26712.1"/>
    <property type="molecule type" value="Genomic_DNA"/>
</dbReference>
<dbReference type="AlphaFoldDB" id="A0AAU8FRS6"/>
<proteinExistence type="predicted"/>
<dbReference type="RefSeq" id="WP_353721995.1">
    <property type="nucleotide sequence ID" value="NZ_CP159289.1"/>
</dbReference>
<reference evidence="3" key="1">
    <citation type="submission" date="2024-06" db="EMBL/GenBank/DDBJ databases">
        <title>Sequencing and assembly of the genome of Dyadobacter sp. strain 676, a symbiont of Cyamopsis tetragonoloba.</title>
        <authorList>
            <person name="Guro P."/>
            <person name="Sazanova A."/>
            <person name="Kuznetsova I."/>
            <person name="Belimov A."/>
            <person name="Safronova V."/>
        </authorList>
    </citation>
    <scope>NUCLEOTIDE SEQUENCE</scope>
    <source>
        <strain evidence="3">676</strain>
    </source>
</reference>
<dbReference type="SUPFAM" id="SSF101967">
    <property type="entry name" value="Adhesin YadA, collagen-binding domain"/>
    <property type="match status" value="1"/>
</dbReference>
<organism evidence="3">
    <name type="scientific">Dyadobacter sp. 676</name>
    <dbReference type="NCBI Taxonomy" id="3088362"/>
    <lineage>
        <taxon>Bacteria</taxon>
        <taxon>Pseudomonadati</taxon>
        <taxon>Bacteroidota</taxon>
        <taxon>Cytophagia</taxon>
        <taxon>Cytophagales</taxon>
        <taxon>Spirosomataceae</taxon>
        <taxon>Dyadobacter</taxon>
    </lineage>
</organism>
<gene>
    <name evidence="3" type="ORF">ABV298_10070</name>
</gene>
<sequence>MKNLFADLRHQMWNIGMLAAVALVVLPGKGFAQVGVGTTQPNELLHVHDGSILSTSKRMKPETNPYYDPSFPDSVEHKMKWFHDKGAFRSLGERTGNGGLDPQVIGSYSFASGFEVSAPGLGATALGLRTLSSGKASFASGENTIASGAYSFVHGVSATASGDNSVALGNMVSSDGKKGSFVFGDNTKSAVLKSNAENQLSMRFAGGYQLFSNDNQTVGMTLQAGGNSWQVLSDVNKKENFSPVDGEAFLKKIGATKLTSWNYKGQDPKIFRHYGPMAQDFFEAFGHDAYGTIGNDTTINQADFDGVNLIAIQALVKRTEQLRQRNDALRAEVASIKSQLALVRPRKSRTLLTKK</sequence>
<dbReference type="Pfam" id="PF05658">
    <property type="entry name" value="YadA_head"/>
    <property type="match status" value="1"/>
</dbReference>
<dbReference type="PROSITE" id="PS51688">
    <property type="entry name" value="ICA"/>
    <property type="match status" value="1"/>
</dbReference>
<name>A0AAU8FRS6_9BACT</name>
<feature type="domain" description="Peptidase S74" evidence="2">
    <location>
        <begin position="233"/>
        <end position="326"/>
    </location>
</feature>
<evidence type="ECO:0000256" key="1">
    <source>
        <dbReference type="SAM" id="Coils"/>
    </source>
</evidence>